<comment type="caution">
    <text evidence="2">The sequence shown here is derived from an EMBL/GenBank/DDBJ whole genome shotgun (WGS) entry which is preliminary data.</text>
</comment>
<feature type="domain" description="PilZ" evidence="1">
    <location>
        <begin position="7"/>
        <end position="100"/>
    </location>
</feature>
<dbReference type="Proteomes" id="UP000288361">
    <property type="component" value="Unassembled WGS sequence"/>
</dbReference>
<proteinExistence type="predicted"/>
<reference evidence="2 3" key="1">
    <citation type="journal article" date="2011" name="Front. Microbiol.">
        <title>Genomic signatures of strain selection and enhancement in Bacillus atrophaeus var. globigii, a historical biowarfare simulant.</title>
        <authorList>
            <person name="Gibbons H.S."/>
            <person name="Broomall S.M."/>
            <person name="McNew L.A."/>
            <person name="Daligault H."/>
            <person name="Chapman C."/>
            <person name="Bruce D."/>
            <person name="Karavis M."/>
            <person name="Krepps M."/>
            <person name="McGregor P.A."/>
            <person name="Hong C."/>
            <person name="Park K.H."/>
            <person name="Akmal A."/>
            <person name="Feldman A."/>
            <person name="Lin J.S."/>
            <person name="Chang W.E."/>
            <person name="Higgs B.W."/>
            <person name="Demirev P."/>
            <person name="Lindquist J."/>
            <person name="Liem A."/>
            <person name="Fochler E."/>
            <person name="Read T.D."/>
            <person name="Tapia R."/>
            <person name="Johnson S."/>
            <person name="Bishop-Lilly K.A."/>
            <person name="Detter C."/>
            <person name="Han C."/>
            <person name="Sozhamannan S."/>
            <person name="Rosenzweig C.N."/>
            <person name="Skowronski E.W."/>
        </authorList>
    </citation>
    <scope>NUCLEOTIDE SEQUENCE [LARGE SCALE GENOMIC DNA]</scope>
    <source>
        <strain evidence="2 3">TPS4-2</strain>
    </source>
</reference>
<dbReference type="SUPFAM" id="SSF141371">
    <property type="entry name" value="PilZ domain-like"/>
    <property type="match status" value="1"/>
</dbReference>
<dbReference type="Pfam" id="PF07238">
    <property type="entry name" value="PilZ"/>
    <property type="match status" value="1"/>
</dbReference>
<organism evidence="2 3">
    <name type="scientific">Idiomarina piscisalsi</name>
    <dbReference type="NCBI Taxonomy" id="1096243"/>
    <lineage>
        <taxon>Bacteria</taxon>
        <taxon>Pseudomonadati</taxon>
        <taxon>Pseudomonadota</taxon>
        <taxon>Gammaproteobacteria</taxon>
        <taxon>Alteromonadales</taxon>
        <taxon>Idiomarinaceae</taxon>
        <taxon>Idiomarina</taxon>
    </lineage>
</organism>
<protein>
    <submittedName>
        <fullName evidence="2">PilZ domain-containing protein</fullName>
    </submittedName>
</protein>
<sequence>MLESNDNRNFMRMSINADAKVTFDKSGELESFNAVCLDLSAEGLSLKVPVELEKGQQLTAEIVSAGGVPSLKATAEVVHSQRLEDNSGDYILGCRIISMD</sequence>
<dbReference type="InterPro" id="IPR009875">
    <property type="entry name" value="PilZ_domain"/>
</dbReference>
<accession>A0A432YW51</accession>
<evidence type="ECO:0000313" key="3">
    <source>
        <dbReference type="Proteomes" id="UP000288361"/>
    </source>
</evidence>
<dbReference type="EMBL" id="PIQA01000001">
    <property type="protein sequence ID" value="RUO67554.1"/>
    <property type="molecule type" value="Genomic_DNA"/>
</dbReference>
<evidence type="ECO:0000259" key="1">
    <source>
        <dbReference type="Pfam" id="PF07238"/>
    </source>
</evidence>
<dbReference type="RefSeq" id="WP_126751219.1">
    <property type="nucleotide sequence ID" value="NZ_JBHUMT010000016.1"/>
</dbReference>
<dbReference type="GO" id="GO:0035438">
    <property type="term" value="F:cyclic-di-GMP binding"/>
    <property type="evidence" value="ECO:0007669"/>
    <property type="project" value="InterPro"/>
</dbReference>
<dbReference type="Gene3D" id="2.40.10.220">
    <property type="entry name" value="predicted glycosyltransferase like domains"/>
    <property type="match status" value="1"/>
</dbReference>
<evidence type="ECO:0000313" key="2">
    <source>
        <dbReference type="EMBL" id="RUO67554.1"/>
    </source>
</evidence>
<dbReference type="AlphaFoldDB" id="A0A432YW51"/>
<gene>
    <name evidence="2" type="ORF">CWI73_01410</name>
</gene>
<name>A0A432YW51_9GAMM</name>